<evidence type="ECO:0008006" key="4">
    <source>
        <dbReference type="Google" id="ProtNLM"/>
    </source>
</evidence>
<evidence type="ECO:0000256" key="1">
    <source>
        <dbReference type="SAM" id="MobiDB-lite"/>
    </source>
</evidence>
<dbReference type="Gene3D" id="2.170.120.40">
    <property type="entry name" value="YbbR-like domain"/>
    <property type="match status" value="2"/>
</dbReference>
<feature type="region of interest" description="Disordered" evidence="1">
    <location>
        <begin position="430"/>
        <end position="452"/>
    </location>
</feature>
<dbReference type="Gene3D" id="2.170.120.30">
    <property type="match status" value="1"/>
</dbReference>
<dbReference type="InterPro" id="IPR012505">
    <property type="entry name" value="YbbR"/>
</dbReference>
<evidence type="ECO:0000313" key="3">
    <source>
        <dbReference type="Proteomes" id="UP000655830"/>
    </source>
</evidence>
<dbReference type="Proteomes" id="UP000655830">
    <property type="component" value="Unassembled WGS sequence"/>
</dbReference>
<dbReference type="Pfam" id="PF07949">
    <property type="entry name" value="YbbR"/>
    <property type="match status" value="2"/>
</dbReference>
<gene>
    <name evidence="2" type="ORF">H8718_15920</name>
</gene>
<dbReference type="InterPro" id="IPR053154">
    <property type="entry name" value="c-di-AMP_regulator"/>
</dbReference>
<feature type="compositionally biased region" description="Acidic residues" evidence="1">
    <location>
        <begin position="430"/>
        <end position="441"/>
    </location>
</feature>
<evidence type="ECO:0000313" key="2">
    <source>
        <dbReference type="EMBL" id="MBC8581003.1"/>
    </source>
</evidence>
<dbReference type="PANTHER" id="PTHR37804:SF1">
    <property type="entry name" value="CDAA REGULATORY PROTEIN CDAR"/>
    <property type="match status" value="1"/>
</dbReference>
<comment type="caution">
    <text evidence="2">The sequence shown here is derived from an EMBL/GenBank/DDBJ whole genome shotgun (WGS) entry which is preliminary data.</text>
</comment>
<proteinExistence type="predicted"/>
<keyword evidence="3" id="KW-1185">Reference proteome</keyword>
<sequence length="452" mass="50968">MNRFFSNNVAWKIISLLLATLLWFFVINYQNPELTQEIKHNVTIRGINELEAKGYVLENEEQLRNMQVRILLKGPRLEMERLKSDNVQIDVRLDLTQYANLLTEEDAVSIEKPIQITAHTNIEGIIVEDIRPKTVGVVFEREEQATRNIHYTIQNESNSEYAALDPILKPTTVEISGPKSSVEKVETAQININVDNFSEDVLSYTVPIILLDEQGEEVIGVKKVPEYVEVTLPIGKKKRVPLEPQFKGTLPPGYIKANTLVSPQEITIVGKAAIVDTIQSIKLEKIALDNVIQSNNFRTDFILPEGIEYIDNIEPKATVTLEIQKETDYNYQVPVSELNLQVIGLPEGYTYEVIDETVSIVLASTAEKLLAFKPSQIQVTADFSSMQDIIAGEYRIPLQIVVPDEFKVVNVPVYMNILVNAPVDEVPVEPEVPVEGEEDTMVDTQDQPIVEE</sequence>
<dbReference type="EMBL" id="JACRSY010000034">
    <property type="protein sequence ID" value="MBC8581003.1"/>
    <property type="molecule type" value="Genomic_DNA"/>
</dbReference>
<protein>
    <recommendedName>
        <fullName evidence="4">YbbR domain-containing protein</fullName>
    </recommendedName>
</protein>
<organism evidence="2 3">
    <name type="scientific">Zhenhengia yiwuensis</name>
    <dbReference type="NCBI Taxonomy" id="2763666"/>
    <lineage>
        <taxon>Bacteria</taxon>
        <taxon>Bacillati</taxon>
        <taxon>Bacillota</taxon>
        <taxon>Clostridia</taxon>
        <taxon>Lachnospirales</taxon>
        <taxon>Lachnospiraceae</taxon>
        <taxon>Zhenhengia</taxon>
    </lineage>
</organism>
<dbReference type="RefSeq" id="WP_249333697.1">
    <property type="nucleotide sequence ID" value="NZ_JACRSY010000034.1"/>
</dbReference>
<name>A0A926IFL3_9FIRM</name>
<dbReference type="AlphaFoldDB" id="A0A926IFL3"/>
<feature type="compositionally biased region" description="Polar residues" evidence="1">
    <location>
        <begin position="442"/>
        <end position="452"/>
    </location>
</feature>
<reference evidence="2" key="1">
    <citation type="submission" date="2020-08" db="EMBL/GenBank/DDBJ databases">
        <title>Genome public.</title>
        <authorList>
            <person name="Liu C."/>
            <person name="Sun Q."/>
        </authorList>
    </citation>
    <scope>NUCLEOTIDE SEQUENCE</scope>
    <source>
        <strain evidence="2">NSJ-12</strain>
    </source>
</reference>
<accession>A0A926IFL3</accession>
<dbReference type="PANTHER" id="PTHR37804">
    <property type="entry name" value="CDAA REGULATORY PROTEIN CDAR"/>
    <property type="match status" value="1"/>
</dbReference>